<keyword evidence="4" id="KW-1185">Reference proteome</keyword>
<dbReference type="InterPro" id="IPR014826">
    <property type="entry name" value="HCHO-activating_enzyme"/>
</dbReference>
<comment type="caution">
    <text evidence="3">The sequence shown here is derived from an EMBL/GenBank/DDBJ whole genome shotgun (WGS) entry which is preliminary data.</text>
</comment>
<sequence length="99" mass="10350">MSADTPAVEAMVFGPCQVGIARGVLDAVADRLLEADQDTLVLVSLWLEAGARAEDAVCGAARTATLSAVREAVHGRSTSDVGRLVRDRDRIGHPFYGAG</sequence>
<dbReference type="InterPro" id="IPR037075">
    <property type="entry name" value="HCHO-activating_enzyme_sf"/>
</dbReference>
<proteinExistence type="predicted"/>
<dbReference type="Gene3D" id="3.30.230.60">
    <property type="entry name" value="Formaldehyde-activating enzyme"/>
    <property type="match status" value="1"/>
</dbReference>
<name>A0ABS4W720_9PSEU</name>
<evidence type="ECO:0000259" key="2">
    <source>
        <dbReference type="Pfam" id="PF08714"/>
    </source>
</evidence>
<dbReference type="SUPFAM" id="SSF54211">
    <property type="entry name" value="Ribosomal protein S5 domain 2-like"/>
    <property type="match status" value="1"/>
</dbReference>
<evidence type="ECO:0000256" key="1">
    <source>
        <dbReference type="ARBA" id="ARBA00023239"/>
    </source>
</evidence>
<dbReference type="EMBL" id="JAGINU010000004">
    <property type="protein sequence ID" value="MBP2371786.1"/>
    <property type="molecule type" value="Genomic_DNA"/>
</dbReference>
<protein>
    <submittedName>
        <fullName evidence="3">Formaldehyde-activating enzyme</fullName>
    </submittedName>
</protein>
<dbReference type="Proteomes" id="UP001519295">
    <property type="component" value="Unassembled WGS sequence"/>
</dbReference>
<reference evidence="3 4" key="1">
    <citation type="submission" date="2021-03" db="EMBL/GenBank/DDBJ databases">
        <title>Sequencing the genomes of 1000 actinobacteria strains.</title>
        <authorList>
            <person name="Klenk H.-P."/>
        </authorList>
    </citation>
    <scope>NUCLEOTIDE SEQUENCE [LARGE SCALE GENOMIC DNA]</scope>
    <source>
        <strain evidence="3 4">DSM 45256</strain>
    </source>
</reference>
<dbReference type="Pfam" id="PF08714">
    <property type="entry name" value="Fae"/>
    <property type="match status" value="1"/>
</dbReference>
<gene>
    <name evidence="3" type="ORF">JOF36_007559</name>
</gene>
<organism evidence="3 4">
    <name type="scientific">Pseudonocardia parietis</name>
    <dbReference type="NCBI Taxonomy" id="570936"/>
    <lineage>
        <taxon>Bacteria</taxon>
        <taxon>Bacillati</taxon>
        <taxon>Actinomycetota</taxon>
        <taxon>Actinomycetes</taxon>
        <taxon>Pseudonocardiales</taxon>
        <taxon>Pseudonocardiaceae</taxon>
        <taxon>Pseudonocardia</taxon>
    </lineage>
</organism>
<keyword evidence="1" id="KW-0456">Lyase</keyword>
<accession>A0ABS4W720</accession>
<dbReference type="InterPro" id="IPR020568">
    <property type="entry name" value="Ribosomal_Su5_D2-typ_SF"/>
</dbReference>
<feature type="domain" description="Formaldehyde-activating enzyme" evidence="2">
    <location>
        <begin position="9"/>
        <end position="95"/>
    </location>
</feature>
<evidence type="ECO:0000313" key="3">
    <source>
        <dbReference type="EMBL" id="MBP2371786.1"/>
    </source>
</evidence>
<evidence type="ECO:0000313" key="4">
    <source>
        <dbReference type="Proteomes" id="UP001519295"/>
    </source>
</evidence>